<proteinExistence type="predicted"/>
<feature type="region of interest" description="Disordered" evidence="1">
    <location>
        <begin position="23"/>
        <end position="68"/>
    </location>
</feature>
<dbReference type="EMBL" id="QWLN02004554">
    <property type="protein sequence ID" value="TEA39066.1"/>
    <property type="molecule type" value="Genomic_DNA"/>
</dbReference>
<keyword evidence="3" id="KW-1185">Reference proteome</keyword>
<organism evidence="2 3">
    <name type="scientific">Sousa chinensis</name>
    <name type="common">Indo-pacific humpbacked dolphin</name>
    <name type="synonym">Steno chinensis</name>
    <dbReference type="NCBI Taxonomy" id="103600"/>
    <lineage>
        <taxon>Eukaryota</taxon>
        <taxon>Metazoa</taxon>
        <taxon>Chordata</taxon>
        <taxon>Craniata</taxon>
        <taxon>Vertebrata</taxon>
        <taxon>Euteleostomi</taxon>
        <taxon>Mammalia</taxon>
        <taxon>Eutheria</taxon>
        <taxon>Laurasiatheria</taxon>
        <taxon>Artiodactyla</taxon>
        <taxon>Whippomorpha</taxon>
        <taxon>Cetacea</taxon>
        <taxon>Odontoceti</taxon>
        <taxon>Delphinidae</taxon>
        <taxon>Sousa</taxon>
    </lineage>
</organism>
<dbReference type="Proteomes" id="UP000295264">
    <property type="component" value="Unassembled WGS sequence"/>
</dbReference>
<name>A0A484GV69_SOUCH</name>
<evidence type="ECO:0000313" key="2">
    <source>
        <dbReference type="EMBL" id="TEA39066.1"/>
    </source>
</evidence>
<protein>
    <submittedName>
        <fullName evidence="2">Uncharacterized protein</fullName>
    </submittedName>
</protein>
<dbReference type="AlphaFoldDB" id="A0A484GV69"/>
<sequence length="272" mass="29216">MKQMSARYLKNLDFPTLRNWPAGPGWGGTQQGLAQSPAEGQEGGIISKPKKQAGTTLGTMGGGAEHPEINLHQRLPGSVLSHCFIANDFSKEIGNLLLCGEGYSACGLLCPGGSQGLLDHLCTHPQPRSREETSSTFSRSLNTATSFAGSEPGGRLSRGLLRERPPPLQLVLSILLLHLCLRLELQCWRMNVLVEMTQEGLTPSRQLMECSMPAYRSLSVALQMSSASEHGPLEKLLPPVPPCKEMPSPLGTRARPAELECKASPSLGNEVG</sequence>
<feature type="region of interest" description="Disordered" evidence="1">
    <location>
        <begin position="233"/>
        <end position="272"/>
    </location>
</feature>
<comment type="caution">
    <text evidence="2">The sequence shown here is derived from an EMBL/GenBank/DDBJ whole genome shotgun (WGS) entry which is preliminary data.</text>
</comment>
<evidence type="ECO:0000256" key="1">
    <source>
        <dbReference type="SAM" id="MobiDB-lite"/>
    </source>
</evidence>
<gene>
    <name evidence="2" type="ORF">DBR06_SOUSAS1710177</name>
</gene>
<reference evidence="2 3" key="1">
    <citation type="journal article" date="2018" name="Genomics">
        <title>Molecular footprints of inshore aquatic adaptation in Indo-Pacific humpback dolphin (Sousa chinensis).</title>
        <authorList>
            <person name="Ming Y."/>
            <person name="Jian J."/>
            <person name="Yu F."/>
            <person name="Yu X."/>
            <person name="Wang J."/>
            <person name="Liu W."/>
        </authorList>
    </citation>
    <scope>NUCLEOTIDE SEQUENCE [LARGE SCALE GENOMIC DNA]</scope>
    <source>
        <strain evidence="2">MY-2018</strain>
        <tissue evidence="2">Skin</tissue>
    </source>
</reference>
<evidence type="ECO:0000313" key="3">
    <source>
        <dbReference type="Proteomes" id="UP000295264"/>
    </source>
</evidence>
<accession>A0A484GV69</accession>